<comment type="cofactor">
    <cofactor evidence="1">
        <name>pyridoxal 5'-phosphate</name>
        <dbReference type="ChEBI" id="CHEBI:597326"/>
    </cofactor>
</comment>
<evidence type="ECO:0000259" key="6">
    <source>
        <dbReference type="Pfam" id="PF00155"/>
    </source>
</evidence>
<reference evidence="7 8" key="1">
    <citation type="submission" date="2019-01" db="EMBL/GenBank/DDBJ databases">
        <title>Draft genome sequences of the type strains of six Macrococcus species.</title>
        <authorList>
            <person name="Mazhar S."/>
            <person name="Altermann E."/>
            <person name="Hill C."/>
            <person name="Mcauliffe O."/>
        </authorList>
    </citation>
    <scope>NUCLEOTIDE SEQUENCE [LARGE SCALE GENOMIC DNA]</scope>
    <source>
        <strain evidence="7 8">CCM4811</strain>
    </source>
</reference>
<name>A0A4R6BFN3_9STAP</name>
<dbReference type="Pfam" id="PF00155">
    <property type="entry name" value="Aminotran_1_2"/>
    <property type="match status" value="1"/>
</dbReference>
<dbReference type="GO" id="GO:0047804">
    <property type="term" value="F:cysteine-S-conjugate beta-lyase activity"/>
    <property type="evidence" value="ECO:0007669"/>
    <property type="project" value="UniProtKB-EC"/>
</dbReference>
<dbReference type="AlphaFoldDB" id="A0A4R6BFN3"/>
<dbReference type="PANTHER" id="PTHR43525:SF1">
    <property type="entry name" value="PROTEIN MALY"/>
    <property type="match status" value="1"/>
</dbReference>
<evidence type="ECO:0000313" key="7">
    <source>
        <dbReference type="EMBL" id="TDL98619.1"/>
    </source>
</evidence>
<sequence length="395" mass="45586">MYDFNEVIDRSDTQSIKYEGMDLVYETSDMLPFWIADMDIATPKPVLDAIQKRLDHRIIGYTKWQQDKFYEPIKHWYRTRFDTRVMNSDLFYSPTVLYTITESIRALTQPGEGIIVNIPSYNTFLTLIEANRRVVVPSPFVFDGQEYKMDFDAFESLCQRADMKVFLFCNPHNPTGKVFTTEELDEIVSICEAHDVFIIADEIHMDFARQKKHQSLINWMKPDSNIIVTSCLGKTFNISGLPHAYYVTKNRFLKMELSRQILAAGIGNPNALALNAIEAGYMECADWVDAINDFILSNMKFVKSYAEEFLDDVLDVYIPDATFLMWIDFSKSGYSEEEVQEALQKVGKVALGIGSTYMHDDSTHFRMNVACDRARLEEGMARIKKAFDHLKNNHS</sequence>
<dbReference type="Proteomes" id="UP000295310">
    <property type="component" value="Unassembled WGS sequence"/>
</dbReference>
<dbReference type="InterPro" id="IPR015422">
    <property type="entry name" value="PyrdxlP-dep_Trfase_small"/>
</dbReference>
<gene>
    <name evidence="7" type="ORF">ERX27_02250</name>
</gene>
<evidence type="ECO:0000256" key="2">
    <source>
        <dbReference type="ARBA" id="ARBA00012224"/>
    </source>
</evidence>
<dbReference type="RefSeq" id="WP_133431212.1">
    <property type="nucleotide sequence ID" value="NZ_CP092172.1"/>
</dbReference>
<evidence type="ECO:0000256" key="3">
    <source>
        <dbReference type="ARBA" id="ARBA00022898"/>
    </source>
</evidence>
<organism evidence="7 8">
    <name type="scientific">Macrococcus brunensis</name>
    <dbReference type="NCBI Taxonomy" id="198483"/>
    <lineage>
        <taxon>Bacteria</taxon>
        <taxon>Bacillati</taxon>
        <taxon>Bacillota</taxon>
        <taxon>Bacilli</taxon>
        <taxon>Bacillales</taxon>
        <taxon>Staphylococcaceae</taxon>
        <taxon>Macrococcus</taxon>
    </lineage>
</organism>
<dbReference type="InterPro" id="IPR004839">
    <property type="entry name" value="Aminotransferase_I/II_large"/>
</dbReference>
<dbReference type="Gene3D" id="3.40.640.10">
    <property type="entry name" value="Type I PLP-dependent aspartate aminotransferase-like (Major domain)"/>
    <property type="match status" value="1"/>
</dbReference>
<dbReference type="EMBL" id="SCWA01000003">
    <property type="protein sequence ID" value="TDL98619.1"/>
    <property type="molecule type" value="Genomic_DNA"/>
</dbReference>
<accession>A0A4R6BFN3</accession>
<proteinExistence type="inferred from homology"/>
<dbReference type="CDD" id="cd00609">
    <property type="entry name" value="AAT_like"/>
    <property type="match status" value="1"/>
</dbReference>
<evidence type="ECO:0000313" key="8">
    <source>
        <dbReference type="Proteomes" id="UP000295310"/>
    </source>
</evidence>
<evidence type="ECO:0000256" key="4">
    <source>
        <dbReference type="ARBA" id="ARBA00023239"/>
    </source>
</evidence>
<keyword evidence="8" id="KW-1185">Reference proteome</keyword>
<dbReference type="GO" id="GO:0008483">
    <property type="term" value="F:transaminase activity"/>
    <property type="evidence" value="ECO:0007669"/>
    <property type="project" value="UniProtKB-KW"/>
</dbReference>
<dbReference type="InterPro" id="IPR015424">
    <property type="entry name" value="PyrdxlP-dep_Trfase"/>
</dbReference>
<dbReference type="InterPro" id="IPR015421">
    <property type="entry name" value="PyrdxlP-dep_Trfase_major"/>
</dbReference>
<dbReference type="SUPFAM" id="SSF53383">
    <property type="entry name" value="PLP-dependent transferases"/>
    <property type="match status" value="1"/>
</dbReference>
<protein>
    <recommendedName>
        <fullName evidence="2">cysteine-S-conjugate beta-lyase</fullName>
        <ecNumber evidence="2">4.4.1.13</ecNumber>
    </recommendedName>
</protein>
<comment type="similarity">
    <text evidence="5">Belongs to the class-II pyridoxal-phosphate-dependent aminotransferase family. MalY/PatB cystathionine beta-lyase subfamily.</text>
</comment>
<keyword evidence="4" id="KW-0456">Lyase</keyword>
<dbReference type="GO" id="GO:0030170">
    <property type="term" value="F:pyridoxal phosphate binding"/>
    <property type="evidence" value="ECO:0007669"/>
    <property type="project" value="InterPro"/>
</dbReference>
<keyword evidence="7" id="KW-0032">Aminotransferase</keyword>
<dbReference type="EC" id="4.4.1.13" evidence="2"/>
<keyword evidence="3" id="KW-0663">Pyridoxal phosphate</keyword>
<evidence type="ECO:0000256" key="5">
    <source>
        <dbReference type="ARBA" id="ARBA00037974"/>
    </source>
</evidence>
<keyword evidence="7" id="KW-0808">Transferase</keyword>
<dbReference type="OrthoDB" id="9802872at2"/>
<evidence type="ECO:0000256" key="1">
    <source>
        <dbReference type="ARBA" id="ARBA00001933"/>
    </source>
</evidence>
<feature type="domain" description="Aminotransferase class I/classII large" evidence="6">
    <location>
        <begin position="37"/>
        <end position="383"/>
    </location>
</feature>
<dbReference type="Gene3D" id="3.90.1150.10">
    <property type="entry name" value="Aspartate Aminotransferase, domain 1"/>
    <property type="match status" value="1"/>
</dbReference>
<dbReference type="InterPro" id="IPR051798">
    <property type="entry name" value="Class-II_PLP-Dep_Aminotrans"/>
</dbReference>
<dbReference type="PANTHER" id="PTHR43525">
    <property type="entry name" value="PROTEIN MALY"/>
    <property type="match status" value="1"/>
</dbReference>
<comment type="caution">
    <text evidence="7">The sequence shown here is derived from an EMBL/GenBank/DDBJ whole genome shotgun (WGS) entry which is preliminary data.</text>
</comment>